<feature type="transmembrane region" description="Helical" evidence="2">
    <location>
        <begin position="135"/>
        <end position="151"/>
    </location>
</feature>
<name>A0ABN2S7A6_9MICO</name>
<keyword evidence="2" id="KW-0812">Transmembrane</keyword>
<comment type="caution">
    <text evidence="3">The sequence shown here is derived from an EMBL/GenBank/DDBJ whole genome shotgun (WGS) entry which is preliminary data.</text>
</comment>
<feature type="transmembrane region" description="Helical" evidence="2">
    <location>
        <begin position="108"/>
        <end position="129"/>
    </location>
</feature>
<dbReference type="Proteomes" id="UP001500326">
    <property type="component" value="Unassembled WGS sequence"/>
</dbReference>
<evidence type="ECO:0008006" key="5">
    <source>
        <dbReference type="Google" id="ProtNLM"/>
    </source>
</evidence>
<reference evidence="3 4" key="1">
    <citation type="journal article" date="2019" name="Int. J. Syst. Evol. Microbiol.">
        <title>The Global Catalogue of Microorganisms (GCM) 10K type strain sequencing project: providing services to taxonomists for standard genome sequencing and annotation.</title>
        <authorList>
            <consortium name="The Broad Institute Genomics Platform"/>
            <consortium name="The Broad Institute Genome Sequencing Center for Infectious Disease"/>
            <person name="Wu L."/>
            <person name="Ma J."/>
        </authorList>
    </citation>
    <scope>NUCLEOTIDE SEQUENCE [LARGE SCALE GENOMIC DNA]</scope>
    <source>
        <strain evidence="3 4">JCM 14902</strain>
    </source>
</reference>
<organism evidence="3 4">
    <name type="scientific">Microbacterium pumilum</name>
    <dbReference type="NCBI Taxonomy" id="344165"/>
    <lineage>
        <taxon>Bacteria</taxon>
        <taxon>Bacillati</taxon>
        <taxon>Actinomycetota</taxon>
        <taxon>Actinomycetes</taxon>
        <taxon>Micrococcales</taxon>
        <taxon>Microbacteriaceae</taxon>
        <taxon>Microbacterium</taxon>
    </lineage>
</organism>
<feature type="transmembrane region" description="Helical" evidence="2">
    <location>
        <begin position="158"/>
        <end position="181"/>
    </location>
</feature>
<keyword evidence="4" id="KW-1185">Reference proteome</keyword>
<keyword evidence="2" id="KW-1133">Transmembrane helix</keyword>
<gene>
    <name evidence="3" type="ORF">GCM10009777_13930</name>
</gene>
<accession>A0ABN2S7A6</accession>
<keyword evidence="2" id="KW-0472">Membrane</keyword>
<feature type="region of interest" description="Disordered" evidence="1">
    <location>
        <begin position="1"/>
        <end position="106"/>
    </location>
</feature>
<feature type="compositionally biased region" description="Basic and acidic residues" evidence="1">
    <location>
        <begin position="1"/>
        <end position="22"/>
    </location>
</feature>
<evidence type="ECO:0000256" key="2">
    <source>
        <dbReference type="SAM" id="Phobius"/>
    </source>
</evidence>
<evidence type="ECO:0000256" key="1">
    <source>
        <dbReference type="SAM" id="MobiDB-lite"/>
    </source>
</evidence>
<feature type="compositionally biased region" description="Pro residues" evidence="1">
    <location>
        <begin position="48"/>
        <end position="69"/>
    </location>
</feature>
<proteinExistence type="predicted"/>
<protein>
    <recommendedName>
        <fullName evidence="5">DUF4190 domain-containing protein</fullName>
    </recommendedName>
</protein>
<dbReference type="EMBL" id="BAAAOH010000001">
    <property type="protein sequence ID" value="GAA1981568.1"/>
    <property type="molecule type" value="Genomic_DNA"/>
</dbReference>
<feature type="compositionally biased region" description="Low complexity" evidence="1">
    <location>
        <begin position="29"/>
        <end position="47"/>
    </location>
</feature>
<feature type="compositionally biased region" description="Pro residues" evidence="1">
    <location>
        <begin position="77"/>
        <end position="86"/>
    </location>
</feature>
<evidence type="ECO:0000313" key="3">
    <source>
        <dbReference type="EMBL" id="GAA1981568.1"/>
    </source>
</evidence>
<evidence type="ECO:0000313" key="4">
    <source>
        <dbReference type="Proteomes" id="UP001500326"/>
    </source>
</evidence>
<sequence>MDRPPDEPPEQPHPEGSEHEEPPPPAGPEAPEAAAPEQTASPGEPSVPTEPPPAESSPDETPPGEPPVATPSAMAYPPVPPAPPQGQSPFEQQPPEEKDSRPGVGPGVATGCGLQVLAVILFFLTAGIIPSFFGALWPFILFTIGAALLMLSRRWRRFATGALIVAAATWIVVIGPCIAIINGFGV</sequence>